<feature type="chain" id="PRO_5017803906" description="Signal transduction histidine-protein kinase/phosphatase MprB" evidence="24">
    <location>
        <begin position="28"/>
        <end position="442"/>
    </location>
</feature>
<dbReference type="Gene3D" id="6.10.340.10">
    <property type="match status" value="1"/>
</dbReference>
<evidence type="ECO:0000256" key="16">
    <source>
        <dbReference type="ARBA" id="ARBA00022989"/>
    </source>
</evidence>
<dbReference type="Pfam" id="PF02518">
    <property type="entry name" value="HATPase_c"/>
    <property type="match status" value="1"/>
</dbReference>
<keyword evidence="28" id="KW-1185">Reference proteome</keyword>
<keyword evidence="20" id="KW-0464">Manganese</keyword>
<accession>A0A3E0I077</accession>
<keyword evidence="14" id="KW-0460">Magnesium</keyword>
<keyword evidence="7" id="KW-0597">Phosphoprotein</keyword>
<evidence type="ECO:0000259" key="25">
    <source>
        <dbReference type="PROSITE" id="PS50109"/>
    </source>
</evidence>
<dbReference type="GO" id="GO:0005886">
    <property type="term" value="C:plasma membrane"/>
    <property type="evidence" value="ECO:0007669"/>
    <property type="project" value="UniProtKB-SubCell"/>
</dbReference>
<evidence type="ECO:0000256" key="14">
    <source>
        <dbReference type="ARBA" id="ARBA00022842"/>
    </source>
</evidence>
<evidence type="ECO:0000256" key="5">
    <source>
        <dbReference type="ARBA" id="ARBA00012438"/>
    </source>
</evidence>
<dbReference type="Pfam" id="PF00512">
    <property type="entry name" value="HisKA"/>
    <property type="match status" value="1"/>
</dbReference>
<dbReference type="PANTHER" id="PTHR44936">
    <property type="entry name" value="SENSOR PROTEIN CREC"/>
    <property type="match status" value="1"/>
</dbReference>
<evidence type="ECO:0000256" key="24">
    <source>
        <dbReference type="SAM" id="SignalP"/>
    </source>
</evidence>
<evidence type="ECO:0000256" key="4">
    <source>
        <dbReference type="ARBA" id="ARBA00004651"/>
    </source>
</evidence>
<keyword evidence="8" id="KW-0808">Transferase</keyword>
<proteinExistence type="predicted"/>
<evidence type="ECO:0000256" key="18">
    <source>
        <dbReference type="ARBA" id="ARBA00023016"/>
    </source>
</evidence>
<evidence type="ECO:0000256" key="17">
    <source>
        <dbReference type="ARBA" id="ARBA00023012"/>
    </source>
</evidence>
<evidence type="ECO:0000256" key="11">
    <source>
        <dbReference type="ARBA" id="ARBA00022777"/>
    </source>
</evidence>
<dbReference type="InterPro" id="IPR004358">
    <property type="entry name" value="Sig_transdc_His_kin-like_C"/>
</dbReference>
<keyword evidence="6" id="KW-1003">Cell membrane</keyword>
<dbReference type="InterPro" id="IPR003660">
    <property type="entry name" value="HAMP_dom"/>
</dbReference>
<evidence type="ECO:0000256" key="19">
    <source>
        <dbReference type="ARBA" id="ARBA00023026"/>
    </source>
</evidence>
<dbReference type="InterPro" id="IPR050980">
    <property type="entry name" value="2C_sensor_his_kinase"/>
</dbReference>
<evidence type="ECO:0000256" key="10">
    <source>
        <dbReference type="ARBA" id="ARBA00022741"/>
    </source>
</evidence>
<gene>
    <name evidence="27" type="ORF">BCF44_103480</name>
</gene>
<dbReference type="Gene3D" id="1.10.287.130">
    <property type="match status" value="1"/>
</dbReference>
<protein>
    <recommendedName>
        <fullName evidence="21">Signal transduction histidine-protein kinase/phosphatase MprB</fullName>
        <ecNumber evidence="5">2.7.13.3</ecNumber>
    </recommendedName>
    <alternativeName>
        <fullName evidence="22">Mycobacterial persistence regulator B</fullName>
    </alternativeName>
</protein>
<comment type="subcellular location">
    <subcellularLocation>
        <location evidence="4">Cell membrane</location>
        <topology evidence="4">Multi-pass membrane protein</topology>
    </subcellularLocation>
</comment>
<feature type="domain" description="Histidine kinase" evidence="25">
    <location>
        <begin position="246"/>
        <end position="442"/>
    </location>
</feature>
<evidence type="ECO:0000256" key="2">
    <source>
        <dbReference type="ARBA" id="ARBA00001936"/>
    </source>
</evidence>
<comment type="cofactor">
    <cofactor evidence="2">
        <name>Mn(2+)</name>
        <dbReference type="ChEBI" id="CHEBI:29035"/>
    </cofactor>
</comment>
<evidence type="ECO:0000256" key="7">
    <source>
        <dbReference type="ARBA" id="ARBA00022553"/>
    </source>
</evidence>
<dbReference type="SMART" id="SM00388">
    <property type="entry name" value="HisKA"/>
    <property type="match status" value="1"/>
</dbReference>
<dbReference type="SUPFAM" id="SSF55874">
    <property type="entry name" value="ATPase domain of HSP90 chaperone/DNA topoisomerase II/histidine kinase"/>
    <property type="match status" value="1"/>
</dbReference>
<name>A0A3E0I077_9PSEU</name>
<dbReference type="PRINTS" id="PR00344">
    <property type="entry name" value="BCTRLSENSOR"/>
</dbReference>
<dbReference type="InterPro" id="IPR036097">
    <property type="entry name" value="HisK_dim/P_sf"/>
</dbReference>
<evidence type="ECO:0000256" key="15">
    <source>
        <dbReference type="ARBA" id="ARBA00022912"/>
    </source>
</evidence>
<feature type="domain" description="HAMP" evidence="26">
    <location>
        <begin position="185"/>
        <end position="238"/>
    </location>
</feature>
<dbReference type="GO" id="GO:0005524">
    <property type="term" value="F:ATP binding"/>
    <property type="evidence" value="ECO:0007669"/>
    <property type="project" value="UniProtKB-KW"/>
</dbReference>
<keyword evidence="9 23" id="KW-0812">Transmembrane</keyword>
<dbReference type="InterPro" id="IPR005467">
    <property type="entry name" value="His_kinase_dom"/>
</dbReference>
<dbReference type="OrthoDB" id="9786919at2"/>
<dbReference type="EMBL" id="QUNO01000003">
    <property type="protein sequence ID" value="REH52031.1"/>
    <property type="molecule type" value="Genomic_DNA"/>
</dbReference>
<dbReference type="SUPFAM" id="SSF158472">
    <property type="entry name" value="HAMP domain-like"/>
    <property type="match status" value="1"/>
</dbReference>
<evidence type="ECO:0000256" key="3">
    <source>
        <dbReference type="ARBA" id="ARBA00001946"/>
    </source>
</evidence>
<dbReference type="InterPro" id="IPR003594">
    <property type="entry name" value="HATPase_dom"/>
</dbReference>
<dbReference type="PROSITE" id="PS50109">
    <property type="entry name" value="HIS_KIN"/>
    <property type="match status" value="1"/>
</dbReference>
<sequence>MLRRLLLVLLPLLLLLAAALGGPLANAVAERETQATYLDRLTDVGRFASLAESALNSTHTEALQDEVARYGQLYGIPVAVVAVDGDIVAASQQRPDLTDPAVVAAMDSAFAGTRPSPPAAVMPWETAPLVVVEPVGRDSEVVAAVVEVSPTDRLRADILSQWGWLAALGILPLLAVIAAAWPISRWILRPVRRLDEATAAIAGGIVDTHVDDVSGPPELRRLSTSFNTMVDVVNTAMRRQRDFVADASHQLRNPLASLRLAVDNLKPHLPDSEPVREAHHIAVDEAQEMGNVLDALLAATRLDAAAETVELALLVSAHLPKWQVLGVTVETDVPAGQRVPVSYGSVLDELVANAARLSGGTRVRVFFVDGSLHVADNGTGLSEEDRAQALNRFWRSPRHQNVSGTGLGLSICADLISAAGGTLRLAEANPGLDVVITPASRD</sequence>
<keyword evidence="12" id="KW-0378">Hydrolase</keyword>
<dbReference type="InterPro" id="IPR036890">
    <property type="entry name" value="HATPase_C_sf"/>
</dbReference>
<dbReference type="PANTHER" id="PTHR44936:SF9">
    <property type="entry name" value="SENSOR PROTEIN CREC"/>
    <property type="match status" value="1"/>
</dbReference>
<evidence type="ECO:0000256" key="8">
    <source>
        <dbReference type="ARBA" id="ARBA00022679"/>
    </source>
</evidence>
<evidence type="ECO:0000256" key="20">
    <source>
        <dbReference type="ARBA" id="ARBA00023211"/>
    </source>
</evidence>
<feature type="signal peptide" evidence="24">
    <location>
        <begin position="1"/>
        <end position="27"/>
    </location>
</feature>
<evidence type="ECO:0000256" key="23">
    <source>
        <dbReference type="SAM" id="Phobius"/>
    </source>
</evidence>
<dbReference type="GO" id="GO:0000155">
    <property type="term" value="F:phosphorelay sensor kinase activity"/>
    <property type="evidence" value="ECO:0007669"/>
    <property type="project" value="InterPro"/>
</dbReference>
<dbReference type="CDD" id="cd06225">
    <property type="entry name" value="HAMP"/>
    <property type="match status" value="1"/>
</dbReference>
<keyword evidence="13" id="KW-0067">ATP-binding</keyword>
<dbReference type="CDD" id="cd00082">
    <property type="entry name" value="HisKA"/>
    <property type="match status" value="1"/>
</dbReference>
<evidence type="ECO:0000256" key="13">
    <source>
        <dbReference type="ARBA" id="ARBA00022840"/>
    </source>
</evidence>
<comment type="catalytic activity">
    <reaction evidence="1">
        <text>ATP + protein L-histidine = ADP + protein N-phospho-L-histidine.</text>
        <dbReference type="EC" id="2.7.13.3"/>
    </reaction>
</comment>
<evidence type="ECO:0000259" key="26">
    <source>
        <dbReference type="PROSITE" id="PS50885"/>
    </source>
</evidence>
<organism evidence="27 28">
    <name type="scientific">Kutzneria buriramensis</name>
    <dbReference type="NCBI Taxonomy" id="1045776"/>
    <lineage>
        <taxon>Bacteria</taxon>
        <taxon>Bacillati</taxon>
        <taxon>Actinomycetota</taxon>
        <taxon>Actinomycetes</taxon>
        <taxon>Pseudonocardiales</taxon>
        <taxon>Pseudonocardiaceae</taxon>
        <taxon>Kutzneria</taxon>
    </lineage>
</organism>
<keyword evidence="23" id="KW-0472">Membrane</keyword>
<evidence type="ECO:0000313" key="27">
    <source>
        <dbReference type="EMBL" id="REH52031.1"/>
    </source>
</evidence>
<keyword evidence="15" id="KW-0904">Protein phosphatase</keyword>
<dbReference type="Pfam" id="PF00672">
    <property type="entry name" value="HAMP"/>
    <property type="match status" value="1"/>
</dbReference>
<evidence type="ECO:0000256" key="6">
    <source>
        <dbReference type="ARBA" id="ARBA00022475"/>
    </source>
</evidence>
<dbReference type="PROSITE" id="PS50885">
    <property type="entry name" value="HAMP"/>
    <property type="match status" value="1"/>
</dbReference>
<dbReference type="CDD" id="cd00075">
    <property type="entry name" value="HATPase"/>
    <property type="match status" value="1"/>
</dbReference>
<dbReference type="InterPro" id="IPR003661">
    <property type="entry name" value="HisK_dim/P_dom"/>
</dbReference>
<keyword evidence="11 27" id="KW-0418">Kinase</keyword>
<evidence type="ECO:0000256" key="22">
    <source>
        <dbReference type="ARBA" id="ARBA00041776"/>
    </source>
</evidence>
<dbReference type="AlphaFoldDB" id="A0A3E0I077"/>
<keyword evidence="16 23" id="KW-1133">Transmembrane helix</keyword>
<keyword evidence="10" id="KW-0547">Nucleotide-binding</keyword>
<keyword evidence="24" id="KW-0732">Signal</keyword>
<dbReference type="GO" id="GO:0004721">
    <property type="term" value="F:phosphoprotein phosphatase activity"/>
    <property type="evidence" value="ECO:0007669"/>
    <property type="project" value="UniProtKB-KW"/>
</dbReference>
<keyword evidence="19" id="KW-0843">Virulence</keyword>
<dbReference type="SUPFAM" id="SSF47384">
    <property type="entry name" value="Homodimeric domain of signal transducing histidine kinase"/>
    <property type="match status" value="1"/>
</dbReference>
<reference evidence="27 28" key="1">
    <citation type="submission" date="2018-08" db="EMBL/GenBank/DDBJ databases">
        <title>Genomic Encyclopedia of Archaeal and Bacterial Type Strains, Phase II (KMG-II): from individual species to whole genera.</title>
        <authorList>
            <person name="Goeker M."/>
        </authorList>
    </citation>
    <scope>NUCLEOTIDE SEQUENCE [LARGE SCALE GENOMIC DNA]</scope>
    <source>
        <strain evidence="27 28">DSM 45791</strain>
    </source>
</reference>
<evidence type="ECO:0000256" key="9">
    <source>
        <dbReference type="ARBA" id="ARBA00022692"/>
    </source>
</evidence>
<evidence type="ECO:0000256" key="1">
    <source>
        <dbReference type="ARBA" id="ARBA00000085"/>
    </source>
</evidence>
<dbReference type="EC" id="2.7.13.3" evidence="5"/>
<dbReference type="Proteomes" id="UP000256269">
    <property type="component" value="Unassembled WGS sequence"/>
</dbReference>
<keyword evidence="17" id="KW-0902">Two-component regulatory system</keyword>
<dbReference type="SMART" id="SM00304">
    <property type="entry name" value="HAMP"/>
    <property type="match status" value="1"/>
</dbReference>
<evidence type="ECO:0000256" key="21">
    <source>
        <dbReference type="ARBA" id="ARBA00040454"/>
    </source>
</evidence>
<comment type="cofactor">
    <cofactor evidence="3">
        <name>Mg(2+)</name>
        <dbReference type="ChEBI" id="CHEBI:18420"/>
    </cofactor>
</comment>
<comment type="caution">
    <text evidence="27">The sequence shown here is derived from an EMBL/GenBank/DDBJ whole genome shotgun (WGS) entry which is preliminary data.</text>
</comment>
<evidence type="ECO:0000256" key="12">
    <source>
        <dbReference type="ARBA" id="ARBA00022801"/>
    </source>
</evidence>
<dbReference type="SMART" id="SM00387">
    <property type="entry name" value="HATPase_c"/>
    <property type="match status" value="1"/>
</dbReference>
<evidence type="ECO:0000313" key="28">
    <source>
        <dbReference type="Proteomes" id="UP000256269"/>
    </source>
</evidence>
<dbReference type="RefSeq" id="WP_116174023.1">
    <property type="nucleotide sequence ID" value="NZ_CP144375.1"/>
</dbReference>
<keyword evidence="18" id="KW-0346">Stress response</keyword>
<dbReference type="Gene3D" id="3.30.565.10">
    <property type="entry name" value="Histidine kinase-like ATPase, C-terminal domain"/>
    <property type="match status" value="1"/>
</dbReference>
<feature type="transmembrane region" description="Helical" evidence="23">
    <location>
        <begin position="162"/>
        <end position="183"/>
    </location>
</feature>